<dbReference type="GO" id="GO:0004842">
    <property type="term" value="F:ubiquitin-protein transferase activity"/>
    <property type="evidence" value="ECO:0007669"/>
    <property type="project" value="UniProtKB-ARBA"/>
</dbReference>
<keyword evidence="8" id="KW-0472">Membrane</keyword>
<proteinExistence type="inferred from homology"/>
<evidence type="ECO:0000256" key="6">
    <source>
        <dbReference type="PROSITE-ProRule" id="PRU10133"/>
    </source>
</evidence>
<evidence type="ECO:0000256" key="5">
    <source>
        <dbReference type="ARBA" id="ARBA00043952"/>
    </source>
</evidence>
<dbReference type="Gene3D" id="3.10.110.10">
    <property type="entry name" value="Ubiquitin Conjugating Enzyme"/>
    <property type="match status" value="1"/>
</dbReference>
<keyword evidence="8" id="KW-0812">Transmembrane</keyword>
<evidence type="ECO:0000259" key="9">
    <source>
        <dbReference type="PROSITE" id="PS50127"/>
    </source>
</evidence>
<comment type="pathway">
    <text evidence="5">Protein modification.</text>
</comment>
<dbReference type="InterPro" id="IPR023313">
    <property type="entry name" value="UBQ-conjugating_AS"/>
</dbReference>
<keyword evidence="4 7" id="KW-0067">ATP-binding</keyword>
<evidence type="ECO:0000313" key="10">
    <source>
        <dbReference type="EMBL" id="KAJ8540065.1"/>
    </source>
</evidence>
<protein>
    <recommendedName>
        <fullName evidence="9">UBC core domain-containing protein</fullName>
    </recommendedName>
</protein>
<feature type="domain" description="UBC core" evidence="9">
    <location>
        <begin position="37"/>
        <end position="183"/>
    </location>
</feature>
<dbReference type="FunFam" id="3.10.110.10:FF:000001">
    <property type="entry name" value="Ubiquitin-conjugating enzyme 28, E2"/>
    <property type="match status" value="1"/>
</dbReference>
<evidence type="ECO:0000256" key="2">
    <source>
        <dbReference type="ARBA" id="ARBA00022741"/>
    </source>
</evidence>
<keyword evidence="1" id="KW-0808">Transferase</keyword>
<dbReference type="EMBL" id="JAJAGQ010000016">
    <property type="protein sequence ID" value="KAJ8540065.1"/>
    <property type="molecule type" value="Genomic_DNA"/>
</dbReference>
<dbReference type="SMART" id="SM00212">
    <property type="entry name" value="UBCc"/>
    <property type="match status" value="1"/>
</dbReference>
<dbReference type="PROSITE" id="PS00183">
    <property type="entry name" value="UBC_1"/>
    <property type="match status" value="1"/>
</dbReference>
<evidence type="ECO:0000256" key="7">
    <source>
        <dbReference type="RuleBase" id="RU362109"/>
    </source>
</evidence>
<feature type="active site" description="Glycyl thioester intermediate" evidence="6">
    <location>
        <position position="121"/>
    </location>
</feature>
<organism evidence="10 11">
    <name type="scientific">Anisodus acutangulus</name>
    <dbReference type="NCBI Taxonomy" id="402998"/>
    <lineage>
        <taxon>Eukaryota</taxon>
        <taxon>Viridiplantae</taxon>
        <taxon>Streptophyta</taxon>
        <taxon>Embryophyta</taxon>
        <taxon>Tracheophyta</taxon>
        <taxon>Spermatophyta</taxon>
        <taxon>Magnoliopsida</taxon>
        <taxon>eudicotyledons</taxon>
        <taxon>Gunneridae</taxon>
        <taxon>Pentapetalae</taxon>
        <taxon>asterids</taxon>
        <taxon>lamiids</taxon>
        <taxon>Solanales</taxon>
        <taxon>Solanaceae</taxon>
        <taxon>Solanoideae</taxon>
        <taxon>Hyoscyameae</taxon>
        <taxon>Anisodus</taxon>
    </lineage>
</organism>
<accession>A0A9Q1LPH0</accession>
<evidence type="ECO:0000256" key="3">
    <source>
        <dbReference type="ARBA" id="ARBA00022786"/>
    </source>
</evidence>
<sequence>MDEAKECFFCPFTSGTMLHDLIVSSLFRFVGLFGVLMAAKRILKELKDLQKDPPTSCSAGPVGEDMFHWQATIMGPSDSPYAGGVFLVIIHFPPDYPFKPPKVAFRTKVFHPNINSNGSICLDILKEQWSPALTISKVLLSICSLLTDPNPDDPLVPEIAHMYKTDKSKYEVTARSWTQKHCAEHGRLCGLADITMEDKEKLIAIRDSLKDVHNMLKFYQTLESRQQRHYNGALVRLEASKMLLIDKLNKYPTWGKKQDIIEELKEYFGQGKIALFSENSAETEQQKQIKDEKVKKNRSSFLAICIKGLFNPWNWYRTTRIAAIAWIVNLYRNRMQNKNNKMLVPRLKIDYSDSQLAVSFGKG</sequence>
<dbReference type="OrthoDB" id="7851174at2759"/>
<keyword evidence="3 7" id="KW-0833">Ubl conjugation pathway</keyword>
<evidence type="ECO:0000256" key="4">
    <source>
        <dbReference type="ARBA" id="ARBA00022840"/>
    </source>
</evidence>
<dbReference type="Proteomes" id="UP001152561">
    <property type="component" value="Unassembled WGS sequence"/>
</dbReference>
<dbReference type="Pfam" id="PF00179">
    <property type="entry name" value="UQ_con"/>
    <property type="match status" value="1"/>
</dbReference>
<dbReference type="InterPro" id="IPR000608">
    <property type="entry name" value="UBC"/>
</dbReference>
<dbReference type="GO" id="GO:0006511">
    <property type="term" value="P:ubiquitin-dependent protein catabolic process"/>
    <property type="evidence" value="ECO:0007669"/>
    <property type="project" value="UniProtKB-ARBA"/>
</dbReference>
<name>A0A9Q1LPH0_9SOLA</name>
<comment type="caution">
    <text evidence="10">The sequence shown here is derived from an EMBL/GenBank/DDBJ whole genome shotgun (WGS) entry which is preliminary data.</text>
</comment>
<gene>
    <name evidence="10" type="ORF">K7X08_026454</name>
</gene>
<evidence type="ECO:0000256" key="1">
    <source>
        <dbReference type="ARBA" id="ARBA00022679"/>
    </source>
</evidence>
<keyword evidence="11" id="KW-1185">Reference proteome</keyword>
<comment type="similarity">
    <text evidence="7">Belongs to the ubiquitin-conjugating enzyme family.</text>
</comment>
<keyword evidence="8" id="KW-1133">Transmembrane helix</keyword>
<reference evidence="11" key="1">
    <citation type="journal article" date="2023" name="Proc. Natl. Acad. Sci. U.S.A.">
        <title>Genomic and structural basis for evolution of tropane alkaloid biosynthesis.</title>
        <authorList>
            <person name="Wanga Y.-J."/>
            <person name="Taina T."/>
            <person name="Yua J.-Y."/>
            <person name="Lia J."/>
            <person name="Xua B."/>
            <person name="Chenc J."/>
            <person name="D'Auriad J.C."/>
            <person name="Huanga J.-P."/>
            <person name="Huanga S.-X."/>
        </authorList>
    </citation>
    <scope>NUCLEOTIDE SEQUENCE [LARGE SCALE GENOMIC DNA]</scope>
    <source>
        <strain evidence="11">cv. KIB-2019</strain>
    </source>
</reference>
<keyword evidence="2 7" id="KW-0547">Nucleotide-binding</keyword>
<dbReference type="GO" id="GO:0005524">
    <property type="term" value="F:ATP binding"/>
    <property type="evidence" value="ECO:0007669"/>
    <property type="project" value="UniProtKB-UniRule"/>
</dbReference>
<dbReference type="AlphaFoldDB" id="A0A9Q1LPH0"/>
<evidence type="ECO:0000313" key="11">
    <source>
        <dbReference type="Proteomes" id="UP001152561"/>
    </source>
</evidence>
<feature type="transmembrane region" description="Helical" evidence="8">
    <location>
        <begin position="21"/>
        <end position="39"/>
    </location>
</feature>
<dbReference type="PROSITE" id="PS50127">
    <property type="entry name" value="UBC_2"/>
    <property type="match status" value="1"/>
</dbReference>
<dbReference type="SUPFAM" id="SSF54495">
    <property type="entry name" value="UBC-like"/>
    <property type="match status" value="1"/>
</dbReference>
<dbReference type="InterPro" id="IPR016135">
    <property type="entry name" value="UBQ-conjugating_enzyme/RWD"/>
</dbReference>
<dbReference type="PANTHER" id="PTHR24068">
    <property type="entry name" value="UBIQUITIN-CONJUGATING ENZYME E2"/>
    <property type="match status" value="1"/>
</dbReference>
<dbReference type="CDD" id="cd23792">
    <property type="entry name" value="UBCc_UBE2D"/>
    <property type="match status" value="1"/>
</dbReference>
<evidence type="ECO:0000256" key="8">
    <source>
        <dbReference type="SAM" id="Phobius"/>
    </source>
</evidence>